<keyword evidence="5" id="KW-0472">Membrane</keyword>
<keyword evidence="3" id="KW-0812">Transmembrane</keyword>
<proteinExistence type="inferred from homology"/>
<dbReference type="Pfam" id="PF01145">
    <property type="entry name" value="Band_7"/>
    <property type="match status" value="1"/>
</dbReference>
<feature type="compositionally biased region" description="Polar residues" evidence="7">
    <location>
        <begin position="291"/>
        <end position="303"/>
    </location>
</feature>
<dbReference type="PANTHER" id="PTHR42911:SF1">
    <property type="entry name" value="MODULATOR OF FTSH PROTEASE HFLC"/>
    <property type="match status" value="1"/>
</dbReference>
<feature type="region of interest" description="Disordered" evidence="7">
    <location>
        <begin position="283"/>
        <end position="309"/>
    </location>
</feature>
<reference evidence="9" key="1">
    <citation type="submission" date="2020-01" db="EMBL/GenBank/DDBJ databases">
        <authorList>
            <person name="Meier V. D."/>
            <person name="Meier V D."/>
        </authorList>
    </citation>
    <scope>NUCLEOTIDE SEQUENCE</scope>
    <source>
        <strain evidence="9">HLG_WM_MAG_08</strain>
    </source>
</reference>
<dbReference type="InterPro" id="IPR036013">
    <property type="entry name" value="Band_7/SPFH_dom_sf"/>
</dbReference>
<gene>
    <name evidence="9" type="ORF">HELGO_WM24963</name>
</gene>
<evidence type="ECO:0000256" key="7">
    <source>
        <dbReference type="SAM" id="MobiDB-lite"/>
    </source>
</evidence>
<evidence type="ECO:0000256" key="6">
    <source>
        <dbReference type="PIRNR" id="PIRNR005651"/>
    </source>
</evidence>
<comment type="similarity">
    <text evidence="2 6">Belongs to the band 7/mec-2 family. HflC subfamily.</text>
</comment>
<dbReference type="GO" id="GO:0016020">
    <property type="term" value="C:membrane"/>
    <property type="evidence" value="ECO:0007669"/>
    <property type="project" value="UniProtKB-SubCell"/>
</dbReference>
<feature type="domain" description="Band 7" evidence="8">
    <location>
        <begin position="21"/>
        <end position="184"/>
    </location>
</feature>
<evidence type="ECO:0000259" key="8">
    <source>
        <dbReference type="SMART" id="SM00244"/>
    </source>
</evidence>
<dbReference type="AlphaFoldDB" id="A0A6S6U9V6"/>
<evidence type="ECO:0000256" key="4">
    <source>
        <dbReference type="ARBA" id="ARBA00022989"/>
    </source>
</evidence>
<evidence type="ECO:0000313" key="9">
    <source>
        <dbReference type="EMBL" id="CAA6824868.1"/>
    </source>
</evidence>
<evidence type="ECO:0000256" key="1">
    <source>
        <dbReference type="ARBA" id="ARBA00004167"/>
    </source>
</evidence>
<evidence type="ECO:0000256" key="2">
    <source>
        <dbReference type="ARBA" id="ARBA00007862"/>
    </source>
</evidence>
<dbReference type="PIRSF" id="PIRSF005651">
    <property type="entry name" value="HflC"/>
    <property type="match status" value="1"/>
</dbReference>
<sequence>METKRNIIIGALLLLVALIYSSAYTVDQREKAIKFKFREIVDSEIEPGLHFRWPLIESVSKFPKRILTLDANTERFLTGEKKYVLVDFFVKWEISDVATFYRATSGRLQAASSRLEDIMKDGLRNEFSRRTIEEALSEQRDEIMQGLEVKSNEAAKQLGINVVDVRVSKIDFPEQVSESVFERMRSERMRVAQDFRARGAEEAEIIKAGADRQATIIMAEAYRDSEKARGAGDAKSAATYAAAYQQDSDFYSFYRSLGAYRSTLGQQGDVMVLEPDSEFFRFFGNKEPKTSPGTGSLRSQKPQQEVVAQ</sequence>
<keyword evidence="4" id="KW-1133">Transmembrane helix</keyword>
<dbReference type="SUPFAM" id="SSF117892">
    <property type="entry name" value="Band 7/SPFH domain"/>
    <property type="match status" value="1"/>
</dbReference>
<dbReference type="EMBL" id="CACVAV010000392">
    <property type="protein sequence ID" value="CAA6824868.1"/>
    <property type="molecule type" value="Genomic_DNA"/>
</dbReference>
<name>A0A6S6U9V6_9GAMM</name>
<accession>A0A6S6U9V6</accession>
<dbReference type="NCBIfam" id="TIGR01932">
    <property type="entry name" value="hflC"/>
    <property type="match status" value="1"/>
</dbReference>
<protein>
    <recommendedName>
        <fullName evidence="6">Protein HflC</fullName>
    </recommendedName>
</protein>
<dbReference type="InterPro" id="IPR010200">
    <property type="entry name" value="HflC"/>
</dbReference>
<dbReference type="SMART" id="SM00244">
    <property type="entry name" value="PHB"/>
    <property type="match status" value="1"/>
</dbReference>
<dbReference type="InterPro" id="IPR001107">
    <property type="entry name" value="Band_7"/>
</dbReference>
<evidence type="ECO:0000256" key="3">
    <source>
        <dbReference type="ARBA" id="ARBA00022692"/>
    </source>
</evidence>
<dbReference type="PANTHER" id="PTHR42911">
    <property type="entry name" value="MODULATOR OF FTSH PROTEASE HFLC"/>
    <property type="match status" value="1"/>
</dbReference>
<dbReference type="Gene3D" id="3.30.479.30">
    <property type="entry name" value="Band 7 domain"/>
    <property type="match status" value="1"/>
</dbReference>
<comment type="subcellular location">
    <subcellularLocation>
        <location evidence="1">Membrane</location>
        <topology evidence="1">Single-pass membrane protein</topology>
    </subcellularLocation>
</comment>
<dbReference type="CDD" id="cd03405">
    <property type="entry name" value="SPFH_HflC"/>
    <property type="match status" value="1"/>
</dbReference>
<evidence type="ECO:0000256" key="5">
    <source>
        <dbReference type="ARBA" id="ARBA00023136"/>
    </source>
</evidence>
<organism evidence="9">
    <name type="scientific">uncultured Thiotrichaceae bacterium</name>
    <dbReference type="NCBI Taxonomy" id="298394"/>
    <lineage>
        <taxon>Bacteria</taxon>
        <taxon>Pseudomonadati</taxon>
        <taxon>Pseudomonadota</taxon>
        <taxon>Gammaproteobacteria</taxon>
        <taxon>Thiotrichales</taxon>
        <taxon>Thiotrichaceae</taxon>
        <taxon>environmental samples</taxon>
    </lineage>
</organism>
<comment type="function">
    <text evidence="6">HflC and HflK could regulate a protease.</text>
</comment>